<evidence type="ECO:0000259" key="1">
    <source>
        <dbReference type="PROSITE" id="PS50151"/>
    </source>
</evidence>
<organism evidence="2 3">
    <name type="scientific">Marinisporobacter balticus</name>
    <dbReference type="NCBI Taxonomy" id="2018667"/>
    <lineage>
        <taxon>Bacteria</taxon>
        <taxon>Bacillati</taxon>
        <taxon>Bacillota</taxon>
        <taxon>Clostridia</taxon>
        <taxon>Peptostreptococcales</taxon>
        <taxon>Thermotaleaceae</taxon>
        <taxon>Marinisporobacter</taxon>
    </lineage>
</organism>
<keyword evidence="2" id="KW-0808">Transferase</keyword>
<dbReference type="EMBL" id="SLWV01000030">
    <property type="protein sequence ID" value="TCO69683.1"/>
    <property type="molecule type" value="Genomic_DNA"/>
</dbReference>
<feature type="domain" description="UVR" evidence="1">
    <location>
        <begin position="130"/>
        <end position="165"/>
    </location>
</feature>
<dbReference type="GO" id="GO:0016301">
    <property type="term" value="F:kinase activity"/>
    <property type="evidence" value="ECO:0007669"/>
    <property type="project" value="UniProtKB-KW"/>
</dbReference>
<dbReference type="PROSITE" id="PS50151">
    <property type="entry name" value="UVR"/>
    <property type="match status" value="1"/>
</dbReference>
<comment type="caution">
    <text evidence="2">The sequence shown here is derived from an EMBL/GenBank/DDBJ whole genome shotgun (WGS) entry which is preliminary data.</text>
</comment>
<dbReference type="PANTHER" id="PTHR38430:SF1">
    <property type="entry name" value="PROTEIN-ARGININE KINASE ACTIVATOR PROTEIN"/>
    <property type="match status" value="1"/>
</dbReference>
<dbReference type="GO" id="GO:0046870">
    <property type="term" value="F:cadmium ion binding"/>
    <property type="evidence" value="ECO:0007669"/>
    <property type="project" value="TreeGrafter"/>
</dbReference>
<dbReference type="GO" id="GO:0050897">
    <property type="term" value="F:cobalt ion binding"/>
    <property type="evidence" value="ECO:0007669"/>
    <property type="project" value="TreeGrafter"/>
</dbReference>
<gene>
    <name evidence="2" type="ORF">EV214_13019</name>
</gene>
<evidence type="ECO:0000313" key="3">
    <source>
        <dbReference type="Proteomes" id="UP000294919"/>
    </source>
</evidence>
<dbReference type="GO" id="GO:1990169">
    <property type="term" value="P:stress response to copper ion"/>
    <property type="evidence" value="ECO:0007669"/>
    <property type="project" value="TreeGrafter"/>
</dbReference>
<reference evidence="2 3" key="1">
    <citation type="submission" date="2019-03" db="EMBL/GenBank/DDBJ databases">
        <title>Genomic Encyclopedia of Type Strains, Phase IV (KMG-IV): sequencing the most valuable type-strain genomes for metagenomic binning, comparative biology and taxonomic classification.</title>
        <authorList>
            <person name="Goeker M."/>
        </authorList>
    </citation>
    <scope>NUCLEOTIDE SEQUENCE [LARGE SCALE GENOMIC DNA]</scope>
    <source>
        <strain evidence="2 3">DSM 102940</strain>
    </source>
</reference>
<dbReference type="PANTHER" id="PTHR38430">
    <property type="entry name" value="PROTEIN-ARGININE KINASE ACTIVATOR PROTEIN"/>
    <property type="match status" value="1"/>
</dbReference>
<dbReference type="GO" id="GO:0008270">
    <property type="term" value="F:zinc ion binding"/>
    <property type="evidence" value="ECO:0007669"/>
    <property type="project" value="TreeGrafter"/>
</dbReference>
<dbReference type="InterPro" id="IPR001943">
    <property type="entry name" value="UVR_dom"/>
</dbReference>
<name>A0A4R2K8H7_9FIRM</name>
<dbReference type="GO" id="GO:0005507">
    <property type="term" value="F:copper ion binding"/>
    <property type="evidence" value="ECO:0007669"/>
    <property type="project" value="TreeGrafter"/>
</dbReference>
<evidence type="ECO:0000313" key="2">
    <source>
        <dbReference type="EMBL" id="TCO69683.1"/>
    </source>
</evidence>
<dbReference type="InterPro" id="IPR025542">
    <property type="entry name" value="YacH"/>
</dbReference>
<dbReference type="RefSeq" id="WP_132247401.1">
    <property type="nucleotide sequence ID" value="NZ_SLWV01000030.1"/>
</dbReference>
<keyword evidence="2" id="KW-0418">Kinase</keyword>
<dbReference type="Proteomes" id="UP000294919">
    <property type="component" value="Unassembled WGS sequence"/>
</dbReference>
<proteinExistence type="predicted"/>
<keyword evidence="3" id="KW-1185">Reference proteome</keyword>
<dbReference type="PIRSF" id="PIRSF015034">
    <property type="entry name" value="YacH"/>
    <property type="match status" value="1"/>
</dbReference>
<sequence length="174" mass="19927">MVCEKCNKRPATVHVTKILNDKKTELYLCEQCAKQSEQIPFETSFSINNFLTGILDSIQDSAIKVDYIKTTKCDHCGMTYGKFKQLGRLGCVQCYHAFEEKLTTLIKRIQGNESHIGKIPKRAGGSIRIRNEIKELKSRLDKAIKTEAFEEAVVLRDKIRERENQLNGNNEEVM</sequence>
<dbReference type="Pfam" id="PF02151">
    <property type="entry name" value="UVR"/>
    <property type="match status" value="1"/>
</dbReference>
<accession>A0A4R2K8H7</accession>
<dbReference type="AlphaFoldDB" id="A0A4R2K8H7"/>
<protein>
    <submittedName>
        <fullName evidence="2">Protein arginine kinase activator</fullName>
    </submittedName>
</protein>
<dbReference type="OrthoDB" id="9788704at2"/>
<dbReference type="GO" id="GO:1990170">
    <property type="term" value="P:stress response to cadmium ion"/>
    <property type="evidence" value="ECO:0007669"/>
    <property type="project" value="TreeGrafter"/>
</dbReference>